<reference evidence="2 3" key="1">
    <citation type="submission" date="2019-05" db="EMBL/GenBank/DDBJ databases">
        <authorList>
            <person name="Lee S.D."/>
        </authorList>
    </citation>
    <scope>NUCLEOTIDE SEQUENCE [LARGE SCALE GENOMIC DNA]</scope>
    <source>
        <strain evidence="2 3">YC2-7</strain>
    </source>
</reference>
<feature type="region of interest" description="Disordered" evidence="1">
    <location>
        <begin position="50"/>
        <end position="71"/>
    </location>
</feature>
<proteinExistence type="predicted"/>
<sequence length="165" mass="18679">MRHEFVVEHGGFWGIVAAFSYGQDRVLGSVIESTTERICAPRSTLFVPLTGPTTHRQPISTDAPPDTDTEREDMPEHLNIELVIDHEYHVRIDDHGDTAESQFVVDPDVLAELGFNPGDEQRVVEHTARFLADHQLVIDFPALVYLDEVAAAYRDYPDDLRRRLA</sequence>
<dbReference type="RefSeq" id="WP_169593965.1">
    <property type="nucleotide sequence ID" value="NZ_VCQU01000014.1"/>
</dbReference>
<evidence type="ECO:0000313" key="3">
    <source>
        <dbReference type="Proteomes" id="UP000535543"/>
    </source>
</evidence>
<organism evidence="2 3">
    <name type="scientific">Antrihabitans stalactiti</name>
    <dbReference type="NCBI Taxonomy" id="2584121"/>
    <lineage>
        <taxon>Bacteria</taxon>
        <taxon>Bacillati</taxon>
        <taxon>Actinomycetota</taxon>
        <taxon>Actinomycetes</taxon>
        <taxon>Mycobacteriales</taxon>
        <taxon>Nocardiaceae</taxon>
        <taxon>Antrihabitans</taxon>
    </lineage>
</organism>
<dbReference type="AlphaFoldDB" id="A0A848KM89"/>
<dbReference type="Proteomes" id="UP000535543">
    <property type="component" value="Unassembled WGS sequence"/>
</dbReference>
<gene>
    <name evidence="2" type="ORF">FGL95_28865</name>
</gene>
<evidence type="ECO:0000313" key="2">
    <source>
        <dbReference type="EMBL" id="NMN99048.1"/>
    </source>
</evidence>
<reference evidence="2 3" key="2">
    <citation type="submission" date="2020-06" db="EMBL/GenBank/DDBJ databases">
        <title>Antribacter stalactiti gen. nov., sp. nov., a new member of the family Nacardiaceae isolated from a cave.</title>
        <authorList>
            <person name="Kim I.S."/>
        </authorList>
    </citation>
    <scope>NUCLEOTIDE SEQUENCE [LARGE SCALE GENOMIC DNA]</scope>
    <source>
        <strain evidence="2 3">YC2-7</strain>
    </source>
</reference>
<protein>
    <submittedName>
        <fullName evidence="2">Uncharacterized protein</fullName>
    </submittedName>
</protein>
<dbReference type="EMBL" id="VCQU01000014">
    <property type="protein sequence ID" value="NMN99048.1"/>
    <property type="molecule type" value="Genomic_DNA"/>
</dbReference>
<accession>A0A848KM89</accession>
<feature type="compositionally biased region" description="Polar residues" evidence="1">
    <location>
        <begin position="51"/>
        <end position="60"/>
    </location>
</feature>
<name>A0A848KM89_9NOCA</name>
<evidence type="ECO:0000256" key="1">
    <source>
        <dbReference type="SAM" id="MobiDB-lite"/>
    </source>
</evidence>
<keyword evidence="3" id="KW-1185">Reference proteome</keyword>
<comment type="caution">
    <text evidence="2">The sequence shown here is derived from an EMBL/GenBank/DDBJ whole genome shotgun (WGS) entry which is preliminary data.</text>
</comment>